<evidence type="ECO:0000259" key="3">
    <source>
        <dbReference type="PROSITE" id="PS50983"/>
    </source>
</evidence>
<comment type="similarity">
    <text evidence="1">Belongs to the bacterial solute-binding protein 8 family.</text>
</comment>
<evidence type="ECO:0000313" key="4">
    <source>
        <dbReference type="EMBL" id="PZO37550.1"/>
    </source>
</evidence>
<comment type="caution">
    <text evidence="4">The sequence shown here is derived from an EMBL/GenBank/DDBJ whole genome shotgun (WGS) entry which is preliminary data.</text>
</comment>
<name>A0A2W4VZW7_9CYAN</name>
<dbReference type="EMBL" id="QBML01000030">
    <property type="protein sequence ID" value="PZO37550.1"/>
    <property type="molecule type" value="Genomic_DNA"/>
</dbReference>
<dbReference type="NCBIfam" id="NF038402">
    <property type="entry name" value="TroA_like"/>
    <property type="match status" value="1"/>
</dbReference>
<dbReference type="Proteomes" id="UP000249467">
    <property type="component" value="Unassembled WGS sequence"/>
</dbReference>
<keyword evidence="2" id="KW-0732">Signal</keyword>
<protein>
    <submittedName>
        <fullName evidence="4">Iron ABC transporter substrate-binding protein</fullName>
    </submittedName>
</protein>
<dbReference type="InterPro" id="IPR002491">
    <property type="entry name" value="ABC_transptr_periplasmic_BD"/>
</dbReference>
<gene>
    <name evidence="4" type="ORF">DCF19_18725</name>
</gene>
<sequence>MRSLRNWVIILIVSIFTVACNPAISSQSPISPVSNTSQTTASEAKPVAAPKVVALTSLSADIIYRLDKTKLVGIPGSRLLRENAEISKITQVSEGQTPPNLEKIIALKPDLVIGATGFHDRVLEKLKGLGIKTMTSSITSWKSLEELTKAIATEIQADPTALIQSYQSLLTAKSTKPEPTLVLVSSQPILAPNKNSWAGDLLTQFQINNVAAELQGQSPQKGYITLSAEKVLEANPKVLILVDVGDGTIDKLKTAPFWNKLDAVTSDRVYTFDYYGLVNPGSIEAISKACNKLQMISTEKA</sequence>
<evidence type="ECO:0000313" key="5">
    <source>
        <dbReference type="Proteomes" id="UP000249467"/>
    </source>
</evidence>
<dbReference type="Pfam" id="PF01497">
    <property type="entry name" value="Peripla_BP_2"/>
    <property type="match status" value="1"/>
</dbReference>
<dbReference type="AlphaFoldDB" id="A0A2W4VZW7"/>
<accession>A0A2W4VZW7</accession>
<dbReference type="PANTHER" id="PTHR30535:SF34">
    <property type="entry name" value="MOLYBDATE-BINDING PROTEIN MOLA"/>
    <property type="match status" value="1"/>
</dbReference>
<dbReference type="InterPro" id="IPR054828">
    <property type="entry name" value="Vit_B12_bind_prot"/>
</dbReference>
<dbReference type="Gene3D" id="3.40.50.1980">
    <property type="entry name" value="Nitrogenase molybdenum iron protein domain"/>
    <property type="match status" value="2"/>
</dbReference>
<dbReference type="PROSITE" id="PS50983">
    <property type="entry name" value="FE_B12_PBP"/>
    <property type="match status" value="1"/>
</dbReference>
<evidence type="ECO:0000256" key="1">
    <source>
        <dbReference type="ARBA" id="ARBA00008814"/>
    </source>
</evidence>
<dbReference type="SUPFAM" id="SSF53807">
    <property type="entry name" value="Helical backbone' metal receptor"/>
    <property type="match status" value="1"/>
</dbReference>
<dbReference type="InterPro" id="IPR050902">
    <property type="entry name" value="ABC_Transporter_SBP"/>
</dbReference>
<evidence type="ECO:0000256" key="2">
    <source>
        <dbReference type="ARBA" id="ARBA00022729"/>
    </source>
</evidence>
<proteinExistence type="inferred from homology"/>
<feature type="domain" description="Fe/B12 periplasmic-binding" evidence="3">
    <location>
        <begin position="51"/>
        <end position="301"/>
    </location>
</feature>
<dbReference type="PANTHER" id="PTHR30535">
    <property type="entry name" value="VITAMIN B12-BINDING PROTEIN"/>
    <property type="match status" value="1"/>
</dbReference>
<dbReference type="PROSITE" id="PS51257">
    <property type="entry name" value="PROKAR_LIPOPROTEIN"/>
    <property type="match status" value="1"/>
</dbReference>
<reference evidence="4 5" key="2">
    <citation type="submission" date="2018-06" db="EMBL/GenBank/DDBJ databases">
        <title>Metagenomic assembly of (sub)arctic Cyanobacteria and their associated microbiome from non-axenic cultures.</title>
        <authorList>
            <person name="Baurain D."/>
        </authorList>
    </citation>
    <scope>NUCLEOTIDE SEQUENCE [LARGE SCALE GENOMIC DNA]</scope>
    <source>
        <strain evidence="4">ULC066bin1</strain>
    </source>
</reference>
<reference evidence="4 5" key="1">
    <citation type="submission" date="2018-04" db="EMBL/GenBank/DDBJ databases">
        <authorList>
            <person name="Go L.Y."/>
            <person name="Mitchell J.A."/>
        </authorList>
    </citation>
    <scope>NUCLEOTIDE SEQUENCE [LARGE SCALE GENOMIC DNA]</scope>
    <source>
        <strain evidence="4">ULC066bin1</strain>
    </source>
</reference>
<organism evidence="4 5">
    <name type="scientific">Pseudanabaena frigida</name>
    <dbReference type="NCBI Taxonomy" id="945775"/>
    <lineage>
        <taxon>Bacteria</taxon>
        <taxon>Bacillati</taxon>
        <taxon>Cyanobacteriota</taxon>
        <taxon>Cyanophyceae</taxon>
        <taxon>Pseudanabaenales</taxon>
        <taxon>Pseudanabaenaceae</taxon>
        <taxon>Pseudanabaena</taxon>
    </lineage>
</organism>